<evidence type="ECO:0000313" key="2">
    <source>
        <dbReference type="EMBL" id="GJD57559.1"/>
    </source>
</evidence>
<feature type="domain" description="BioF2-like acetyltransferase" evidence="1">
    <location>
        <begin position="213"/>
        <end position="296"/>
    </location>
</feature>
<dbReference type="Pfam" id="PF13480">
    <property type="entry name" value="Acetyltransf_6"/>
    <property type="match status" value="1"/>
</dbReference>
<evidence type="ECO:0000259" key="1">
    <source>
        <dbReference type="Pfam" id="PF13480"/>
    </source>
</evidence>
<evidence type="ECO:0000313" key="5">
    <source>
        <dbReference type="Proteomes" id="UP001055303"/>
    </source>
</evidence>
<keyword evidence="5" id="KW-1185">Reference proteome</keyword>
<gene>
    <name evidence="2" type="ORF">IFDJLNFL_3462</name>
    <name evidence="3" type="ORF">MTDSW087_01161</name>
</gene>
<sequence length="299" mass="31851">MSRNGTKAGQGGQGLDGAMTRRFTLIQGGLSEPARRDPAAADPPERPLAVDLRGALAVDGEAVAAWRALMARTGSADPFQDPDFLLTAAQHQSAGQEIAFALVWRRPDAAPDTLHGVLPLRIARPLLARDRAHLWRPPGLPGPSPLIEPERARDVVAAVRARLGALARPVQFDIDPARPGPDAADAAPAGHEVRRRNIPQASLLGVRPEGYRPPSVEHVRDPAQVRDAVETFLALDARTARRPIIADPAEAAMVRVVSRLFARRRQISVELARSGGTVVAGTLHLGSGARAVAWRHAAG</sequence>
<proteinExistence type="predicted"/>
<name>A0A564FTK1_9HYPH</name>
<reference evidence="2" key="2">
    <citation type="journal article" date="2021" name="Front. Microbiol.">
        <title>Comprehensive Comparative Genomics and Phenotyping of Methylobacterium Species.</title>
        <authorList>
            <person name="Alessa O."/>
            <person name="Ogura Y."/>
            <person name="Fujitani Y."/>
            <person name="Takami H."/>
            <person name="Hayashi T."/>
            <person name="Sahin N."/>
            <person name="Tani A."/>
        </authorList>
    </citation>
    <scope>NUCLEOTIDE SEQUENCE</scope>
    <source>
        <strain evidence="2">DSM 22415</strain>
    </source>
</reference>
<reference evidence="2" key="3">
    <citation type="submission" date="2021-08" db="EMBL/GenBank/DDBJ databases">
        <authorList>
            <person name="Tani A."/>
            <person name="Ola A."/>
            <person name="Ogura Y."/>
            <person name="Katsura K."/>
            <person name="Hayashi T."/>
        </authorList>
    </citation>
    <scope>NUCLEOTIDE SEQUENCE</scope>
    <source>
        <strain evidence="2">DSM 22415</strain>
    </source>
</reference>
<protein>
    <recommendedName>
        <fullName evidence="1">BioF2-like acetyltransferase domain-containing protein</fullName>
    </recommendedName>
</protein>
<dbReference type="Proteomes" id="UP001055303">
    <property type="component" value="Unassembled WGS sequence"/>
</dbReference>
<dbReference type="InterPro" id="IPR038740">
    <property type="entry name" value="BioF2-like_GNAT_dom"/>
</dbReference>
<reference evidence="3 4" key="1">
    <citation type="submission" date="2019-06" db="EMBL/GenBank/DDBJ databases">
        <authorList>
            <person name="Rodrigo-Torres L."/>
            <person name="Arahal R. D."/>
            <person name="Lucena T."/>
        </authorList>
    </citation>
    <scope>NUCLEOTIDE SEQUENCE [LARGE SCALE GENOMIC DNA]</scope>
    <source>
        <strain evidence="3 4">SW08-7</strain>
    </source>
</reference>
<dbReference type="Proteomes" id="UP000401717">
    <property type="component" value="Unassembled WGS sequence"/>
</dbReference>
<dbReference type="EMBL" id="CABFVH010000004">
    <property type="protein sequence ID" value="VUF11479.1"/>
    <property type="molecule type" value="Genomic_DNA"/>
</dbReference>
<accession>A0A564FTK1</accession>
<dbReference type="EMBL" id="BPQI01000107">
    <property type="protein sequence ID" value="GJD57559.1"/>
    <property type="molecule type" value="Genomic_DNA"/>
</dbReference>
<evidence type="ECO:0000313" key="3">
    <source>
        <dbReference type="EMBL" id="VUF11479.1"/>
    </source>
</evidence>
<organism evidence="3 4">
    <name type="scientific">Methylobacterium dankookense</name>
    <dbReference type="NCBI Taxonomy" id="560405"/>
    <lineage>
        <taxon>Bacteria</taxon>
        <taxon>Pseudomonadati</taxon>
        <taxon>Pseudomonadota</taxon>
        <taxon>Alphaproteobacteria</taxon>
        <taxon>Hyphomicrobiales</taxon>
        <taxon>Methylobacteriaceae</taxon>
        <taxon>Methylobacterium</taxon>
    </lineage>
</organism>
<evidence type="ECO:0000313" key="4">
    <source>
        <dbReference type="Proteomes" id="UP000401717"/>
    </source>
</evidence>
<dbReference type="AlphaFoldDB" id="A0A564FTK1"/>